<dbReference type="AlphaFoldDB" id="A0A7I7JS70"/>
<feature type="region of interest" description="Disordered" evidence="2">
    <location>
        <begin position="169"/>
        <end position="196"/>
    </location>
</feature>
<dbReference type="KEGG" id="mnm:MNVM_37880"/>
<feature type="compositionally biased region" description="Basic residues" evidence="2">
    <location>
        <begin position="437"/>
        <end position="448"/>
    </location>
</feature>
<dbReference type="GO" id="GO:0052572">
    <property type="term" value="P:response to host immune response"/>
    <property type="evidence" value="ECO:0007669"/>
    <property type="project" value="TreeGrafter"/>
</dbReference>
<dbReference type="Pfam" id="PF00823">
    <property type="entry name" value="PPE"/>
    <property type="match status" value="1"/>
</dbReference>
<feature type="region of interest" description="Disordered" evidence="2">
    <location>
        <begin position="430"/>
        <end position="480"/>
    </location>
</feature>
<evidence type="ECO:0000259" key="3">
    <source>
        <dbReference type="Pfam" id="PF00823"/>
    </source>
</evidence>
<dbReference type="InterPro" id="IPR000030">
    <property type="entry name" value="PPE_dom"/>
</dbReference>
<comment type="similarity">
    <text evidence="1">Belongs to the mycobacterial PPE family.</text>
</comment>
<evidence type="ECO:0000313" key="6">
    <source>
        <dbReference type="Proteomes" id="UP000466997"/>
    </source>
</evidence>
<dbReference type="Pfam" id="PF18878">
    <property type="entry name" value="PPE-PPW"/>
    <property type="match status" value="1"/>
</dbReference>
<dbReference type="Proteomes" id="UP000466997">
    <property type="component" value="Chromosome"/>
</dbReference>
<name>A0A7I7JS70_9MYCO</name>
<organism evidence="5 6">
    <name type="scientific">Mycobacterium novum</name>
    <dbReference type="NCBI Taxonomy" id="2492438"/>
    <lineage>
        <taxon>Bacteria</taxon>
        <taxon>Bacillati</taxon>
        <taxon>Actinomycetota</taxon>
        <taxon>Actinomycetes</taxon>
        <taxon>Mycobacteriales</taxon>
        <taxon>Mycobacteriaceae</taxon>
        <taxon>Mycobacterium</taxon>
    </lineage>
</organism>
<dbReference type="PANTHER" id="PTHR46766">
    <property type="entry name" value="GLUTAMINE-RICH PROTEIN 2"/>
    <property type="match status" value="1"/>
</dbReference>
<dbReference type="RefSeq" id="WP_232062431.1">
    <property type="nucleotide sequence ID" value="NZ_AP022562.1"/>
</dbReference>
<sequence>MTAPAPVWMASPPEVHSALLSTGAGPGPLLAAAAAWSAMGAEYTEAADELMALLGAVQAGAWQGPGAESYVMAHAPYLSWLRQAAADSAAAAAGYETVAGAYLSALSAMPTLPALVANHVTHGVLVATNFFGLNAMPIALNEADYVRMWVQAATTMSAYRAVSGAAVASTPQPAPAPPILKADAPGGDDEGTDPTVNDPLDQLIAQLLQTASNGQVNWDPAHAMVNGIPYDQYVDPNQPLFWLVRALELFEDFQQLGVNFQQNPALAFQYLVQLAEFDWPTHIAEIATWVGQSPQLFAAVLGVVVAPVGAVGGLAGLTGLAGLPQSGAPIPAPPSGSGGHELPAIGTVPPAPAVSGAVSAAAPAPPVPAGAAAGSAPALIGPPPAAAATFVPPYLIGGPGIGSGSGMAAAARAARKASESDSAAAAAAAREADRRRAQARRRRRAAKRGHADQFTTMGVGVAPEWQLPDDDPAAADRGAGTLGFAGNAANGRSTAAGMARLDGAFGNGPRQPMVPGSWDADGDKP</sequence>
<feature type="domain" description="PPE-PPW subfamily C-terminal" evidence="4">
    <location>
        <begin position="474"/>
        <end position="518"/>
    </location>
</feature>
<feature type="region of interest" description="Disordered" evidence="2">
    <location>
        <begin position="500"/>
        <end position="525"/>
    </location>
</feature>
<feature type="domain" description="PPE" evidence="3">
    <location>
        <begin position="8"/>
        <end position="170"/>
    </location>
</feature>
<keyword evidence="6" id="KW-1185">Reference proteome</keyword>
<dbReference type="EMBL" id="AP022562">
    <property type="protein sequence ID" value="BBX14707.1"/>
    <property type="molecule type" value="Genomic_DNA"/>
</dbReference>
<evidence type="ECO:0000313" key="5">
    <source>
        <dbReference type="EMBL" id="BBX14707.1"/>
    </source>
</evidence>
<dbReference type="PANTHER" id="PTHR46766:SF1">
    <property type="entry name" value="GLUTAMINE-RICH PROTEIN 2"/>
    <property type="match status" value="1"/>
</dbReference>
<dbReference type="InterPro" id="IPR038332">
    <property type="entry name" value="PPE_sf"/>
</dbReference>
<dbReference type="InterPro" id="IPR043641">
    <property type="entry name" value="PPE-PPW_C"/>
</dbReference>
<proteinExistence type="inferred from homology"/>
<dbReference type="Gene3D" id="1.20.1260.20">
    <property type="entry name" value="PPE superfamily"/>
    <property type="match status" value="1"/>
</dbReference>
<evidence type="ECO:0000256" key="2">
    <source>
        <dbReference type="SAM" id="MobiDB-lite"/>
    </source>
</evidence>
<accession>A0A7I7JS70</accession>
<protein>
    <submittedName>
        <fullName evidence="5">Putative PPE family protein PPE3</fullName>
    </submittedName>
</protein>
<evidence type="ECO:0000259" key="4">
    <source>
        <dbReference type="Pfam" id="PF18878"/>
    </source>
</evidence>
<reference evidence="5 6" key="1">
    <citation type="journal article" date="2019" name="Emerg. Microbes Infect.">
        <title>Comprehensive subspecies identification of 175 nontuberculous mycobacteria species based on 7547 genomic profiles.</title>
        <authorList>
            <person name="Matsumoto Y."/>
            <person name="Kinjo T."/>
            <person name="Motooka D."/>
            <person name="Nabeya D."/>
            <person name="Jung N."/>
            <person name="Uechi K."/>
            <person name="Horii T."/>
            <person name="Iida T."/>
            <person name="Fujita J."/>
            <person name="Nakamura S."/>
        </authorList>
    </citation>
    <scope>NUCLEOTIDE SEQUENCE [LARGE SCALE GENOMIC DNA]</scope>
    <source>
        <strain evidence="5 6">JCM 6391</strain>
    </source>
</reference>
<gene>
    <name evidence="5" type="primary">PPE3</name>
    <name evidence="5" type="ORF">MNVM_37880</name>
</gene>
<dbReference type="SUPFAM" id="SSF140459">
    <property type="entry name" value="PE/PPE dimer-like"/>
    <property type="match status" value="1"/>
</dbReference>
<evidence type="ECO:0000256" key="1">
    <source>
        <dbReference type="ARBA" id="ARBA00010652"/>
    </source>
</evidence>